<organism evidence="6 7">
    <name type="scientific">Oculimacula yallundae</name>
    <dbReference type="NCBI Taxonomy" id="86028"/>
    <lineage>
        <taxon>Eukaryota</taxon>
        <taxon>Fungi</taxon>
        <taxon>Dikarya</taxon>
        <taxon>Ascomycota</taxon>
        <taxon>Pezizomycotina</taxon>
        <taxon>Leotiomycetes</taxon>
        <taxon>Helotiales</taxon>
        <taxon>Ploettnerulaceae</taxon>
        <taxon>Oculimacula</taxon>
    </lineage>
</organism>
<feature type="compositionally biased region" description="Basic and acidic residues" evidence="4">
    <location>
        <begin position="73"/>
        <end position="82"/>
    </location>
</feature>
<comment type="caution">
    <text evidence="6">The sequence shown here is derived from an EMBL/GenBank/DDBJ whole genome shotgun (WGS) entry which is preliminary data.</text>
</comment>
<evidence type="ECO:0000256" key="4">
    <source>
        <dbReference type="SAM" id="MobiDB-lite"/>
    </source>
</evidence>
<evidence type="ECO:0000313" key="6">
    <source>
        <dbReference type="EMBL" id="KAL2061351.1"/>
    </source>
</evidence>
<protein>
    <recommendedName>
        <fullName evidence="5">Cep57 centrosome microtubule-binding domain-containing protein</fullName>
    </recommendedName>
</protein>
<gene>
    <name evidence="6" type="ORF">VTL71DRAFT_7624</name>
</gene>
<reference evidence="6 7" key="1">
    <citation type="journal article" date="2024" name="Commun. Biol.">
        <title>Comparative genomic analysis of thermophilic fungi reveals convergent evolutionary adaptations and gene losses.</title>
        <authorList>
            <person name="Steindorff A.S."/>
            <person name="Aguilar-Pontes M.V."/>
            <person name="Robinson A.J."/>
            <person name="Andreopoulos B."/>
            <person name="LaButti K."/>
            <person name="Kuo A."/>
            <person name="Mondo S."/>
            <person name="Riley R."/>
            <person name="Otillar R."/>
            <person name="Haridas S."/>
            <person name="Lipzen A."/>
            <person name="Grimwood J."/>
            <person name="Schmutz J."/>
            <person name="Clum A."/>
            <person name="Reid I.D."/>
            <person name="Moisan M.C."/>
            <person name="Butler G."/>
            <person name="Nguyen T.T.M."/>
            <person name="Dewar K."/>
            <person name="Conant G."/>
            <person name="Drula E."/>
            <person name="Henrissat B."/>
            <person name="Hansel C."/>
            <person name="Singer S."/>
            <person name="Hutchinson M.I."/>
            <person name="de Vries R.P."/>
            <person name="Natvig D.O."/>
            <person name="Powell A.J."/>
            <person name="Tsang A."/>
            <person name="Grigoriev I.V."/>
        </authorList>
    </citation>
    <scope>NUCLEOTIDE SEQUENCE [LARGE SCALE GENOMIC DNA]</scope>
    <source>
        <strain evidence="6 7">CBS 494.80</strain>
    </source>
</reference>
<dbReference type="Pfam" id="PF06657">
    <property type="entry name" value="Cep57_MT_bd"/>
    <property type="match status" value="1"/>
</dbReference>
<feature type="region of interest" description="Disordered" evidence="4">
    <location>
        <begin position="26"/>
        <end position="82"/>
    </location>
</feature>
<name>A0ABR4BW64_9HELO</name>
<dbReference type="Gene3D" id="1.10.287.1490">
    <property type="match status" value="1"/>
</dbReference>
<feature type="compositionally biased region" description="Low complexity" evidence="4">
    <location>
        <begin position="256"/>
        <end position="265"/>
    </location>
</feature>
<dbReference type="InterPro" id="IPR024957">
    <property type="entry name" value="Cep57_MT-bd_dom"/>
</dbReference>
<feature type="region of interest" description="Disordered" evidence="4">
    <location>
        <begin position="193"/>
        <end position="355"/>
    </location>
</feature>
<feature type="compositionally biased region" description="Polar residues" evidence="4">
    <location>
        <begin position="286"/>
        <end position="317"/>
    </location>
</feature>
<accession>A0ABR4BW64</accession>
<keyword evidence="7" id="KW-1185">Reference proteome</keyword>
<feature type="coiled-coil region" evidence="3">
    <location>
        <begin position="679"/>
        <end position="739"/>
    </location>
</feature>
<dbReference type="SUPFAM" id="SSF111384">
    <property type="entry name" value="OmpH-like"/>
    <property type="match status" value="1"/>
</dbReference>
<dbReference type="Proteomes" id="UP001595075">
    <property type="component" value="Unassembled WGS sequence"/>
</dbReference>
<feature type="compositionally biased region" description="Polar residues" evidence="4">
    <location>
        <begin position="203"/>
        <end position="223"/>
    </location>
</feature>
<proteinExistence type="predicted"/>
<comment type="subcellular location">
    <subcellularLocation>
        <location evidence="1">Cytoplasm</location>
    </subcellularLocation>
</comment>
<evidence type="ECO:0000256" key="3">
    <source>
        <dbReference type="SAM" id="Coils"/>
    </source>
</evidence>
<evidence type="ECO:0000259" key="5">
    <source>
        <dbReference type="Pfam" id="PF06657"/>
    </source>
</evidence>
<evidence type="ECO:0000256" key="1">
    <source>
        <dbReference type="ARBA" id="ARBA00004496"/>
    </source>
</evidence>
<keyword evidence="3" id="KW-0175">Coiled coil</keyword>
<feature type="compositionally biased region" description="Polar residues" evidence="4">
    <location>
        <begin position="338"/>
        <end position="355"/>
    </location>
</feature>
<evidence type="ECO:0000313" key="7">
    <source>
        <dbReference type="Proteomes" id="UP001595075"/>
    </source>
</evidence>
<feature type="coiled-coil region" evidence="3">
    <location>
        <begin position="518"/>
        <end position="636"/>
    </location>
</feature>
<keyword evidence="2" id="KW-0963">Cytoplasm</keyword>
<feature type="compositionally biased region" description="Polar residues" evidence="4">
    <location>
        <begin position="29"/>
        <end position="72"/>
    </location>
</feature>
<feature type="coiled-coil region" evidence="3">
    <location>
        <begin position="445"/>
        <end position="493"/>
    </location>
</feature>
<dbReference type="InterPro" id="IPR024930">
    <property type="entry name" value="Skp_dom_sf"/>
</dbReference>
<feature type="domain" description="Cep57 centrosome microtubule-binding" evidence="5">
    <location>
        <begin position="670"/>
        <end position="746"/>
    </location>
</feature>
<sequence length="751" mass="84001">MSTAAADARQRRSRLIAEMSRNIKMNDHSIASSLNLKRSDRSFASSTGSKHGSVTGSVSSKHGSSQHGTISRDSTRSTDFDPERDEALVSTQRMDFDVSQKLPQLRDTARKYGQWQPRKQEDFKINTSAIGRAFPDFTQGDTELSLSIEQPRPHISKKQGFNDSPLAAVTNGMRLRGSPRAARPRSPILDALSRKEEKENIAPHSQKSAGSAYVSQASHTTDNPYRDPYDSIDNDTFSTLPLPPSPPKYQAHVDTDMSMSSFDDSLFGATPSKPNTSQPMVLKSSPLKTTTQAPDSNEVTADQSANSSQVSIDSQAGRSRKTSSARQSSSATVVRKTSAASQAGPSRQAASNKQAANINASANVAQASIPIPTAQPTQSSFIIPGPAVSEKVPAIAKPFTQQGKILTRRSRQRPVDGFKEDITEENIYEMIDTLRGKVADLEMVNKSTQETISGLRRDNDQLLSEKKQLEAANTDAQNTIKELQKKAADYDLVHGMHSQAKRVIVGLQTEVEDHKAINTDFNNTIEQLQAAIQTLSEENKIIKQEHEHIMQENQEFRAEHTRVGSEVKELLKQIESVAEENQLLTKENRERVKKNHKLAKENEQMAQENERLNATMSEAQDTITSLKNNMTQQDEMFTEKVTVMENNFEELKRKPHGMGRRRIPSDDADATMRPAQDPMEALKEVISRQEDKMKKLKEKLQEMQDAYMKHDPAMGRRARKELRAEIERLVKEIDRKGDRIYQLYDVKEGLY</sequence>
<feature type="compositionally biased region" description="Low complexity" evidence="4">
    <location>
        <begin position="324"/>
        <end position="335"/>
    </location>
</feature>
<evidence type="ECO:0000256" key="2">
    <source>
        <dbReference type="ARBA" id="ARBA00022490"/>
    </source>
</evidence>
<dbReference type="EMBL" id="JAZHXI010000019">
    <property type="protein sequence ID" value="KAL2061351.1"/>
    <property type="molecule type" value="Genomic_DNA"/>
</dbReference>